<evidence type="ECO:0000313" key="3">
    <source>
        <dbReference type="Proteomes" id="UP000581206"/>
    </source>
</evidence>
<sequence length="372" mass="41594">MSLARVSAVRINSILRNRRITPGDLDVRLGRNIRVADLVVEDQDIDLDDLEALASLLKRPWPYLLIDDPEPPPATGQDHRTVANQAAGISPELVTELEAAAEMLDAAIELFPDDVVQLPAVRIDVDVPVETAGERVRAALCVSIDEQRAAKDEYAALRLWVEALHRQCIYVAQRRLEDPTVRAFSLRREQHCIVVVDTQDTPYARLFSVVHEYVHVVMRATGLCDLDDHATIERFCNAVAGAALLPSELLVDARSHPWGRDDTEDDATLRLLSRHVHVSQAALLIRMKDLGYITQTRFDMLDGRRQTRRVESKDGGSYYPSQINKVGRRFAGEVLTSLDSGRLARQDAAALLGVAEHNVARYREEYAARSGR</sequence>
<evidence type="ECO:0000313" key="2">
    <source>
        <dbReference type="EMBL" id="NKY21719.1"/>
    </source>
</evidence>
<reference evidence="2 3" key="1">
    <citation type="submission" date="2020-04" db="EMBL/GenBank/DDBJ databases">
        <title>MicrobeNet Type strains.</title>
        <authorList>
            <person name="Nicholson A.C."/>
        </authorList>
    </citation>
    <scope>NUCLEOTIDE SEQUENCE [LARGE SCALE GENOMIC DNA]</scope>
    <source>
        <strain evidence="2 3">ATCC BAA-788</strain>
    </source>
</reference>
<organism evidence="2 3">
    <name type="scientific">Cellulomonas denverensis</name>
    <dbReference type="NCBI Taxonomy" id="264297"/>
    <lineage>
        <taxon>Bacteria</taxon>
        <taxon>Bacillati</taxon>
        <taxon>Actinomycetota</taxon>
        <taxon>Actinomycetes</taxon>
        <taxon>Micrococcales</taxon>
        <taxon>Cellulomonadaceae</taxon>
        <taxon>Cellulomonas</taxon>
    </lineage>
</organism>
<dbReference type="AlphaFoldDB" id="A0A7X6KSZ8"/>
<protein>
    <submittedName>
        <fullName evidence="2">ImmA/IrrE family metallo-endopeptidase</fullName>
    </submittedName>
</protein>
<dbReference type="Proteomes" id="UP000581206">
    <property type="component" value="Unassembled WGS sequence"/>
</dbReference>
<dbReference type="RefSeq" id="WP_168628770.1">
    <property type="nucleotide sequence ID" value="NZ_BONL01000010.1"/>
</dbReference>
<dbReference type="InterPro" id="IPR010359">
    <property type="entry name" value="IrrE_HExxH"/>
</dbReference>
<evidence type="ECO:0000259" key="1">
    <source>
        <dbReference type="Pfam" id="PF06114"/>
    </source>
</evidence>
<dbReference type="PANTHER" id="PTHR43236">
    <property type="entry name" value="ANTITOXIN HIGA1"/>
    <property type="match status" value="1"/>
</dbReference>
<comment type="caution">
    <text evidence="2">The sequence shown here is derived from an EMBL/GenBank/DDBJ whole genome shotgun (WGS) entry which is preliminary data.</text>
</comment>
<dbReference type="Pfam" id="PF06114">
    <property type="entry name" value="Peptidase_M78"/>
    <property type="match status" value="1"/>
</dbReference>
<name>A0A7X6KSZ8_9CELL</name>
<accession>A0A7X6KSZ8</accession>
<dbReference type="EMBL" id="JAAXOX010000001">
    <property type="protein sequence ID" value="NKY21719.1"/>
    <property type="molecule type" value="Genomic_DNA"/>
</dbReference>
<dbReference type="InterPro" id="IPR052345">
    <property type="entry name" value="Rad_response_metalloprotease"/>
</dbReference>
<dbReference type="PANTHER" id="PTHR43236:SF2">
    <property type="entry name" value="BLL0069 PROTEIN"/>
    <property type="match status" value="1"/>
</dbReference>
<keyword evidence="3" id="KW-1185">Reference proteome</keyword>
<gene>
    <name evidence="2" type="ORF">HGA03_03460</name>
</gene>
<feature type="domain" description="IrrE N-terminal-like" evidence="1">
    <location>
        <begin position="169"/>
        <end position="287"/>
    </location>
</feature>
<proteinExistence type="predicted"/>